<keyword evidence="3" id="KW-1185">Reference proteome</keyword>
<protein>
    <submittedName>
        <fullName evidence="2">Uncharacterized protein</fullName>
    </submittedName>
</protein>
<feature type="region of interest" description="Disordered" evidence="1">
    <location>
        <begin position="1"/>
        <end position="21"/>
    </location>
</feature>
<dbReference type="Proteomes" id="UP000199022">
    <property type="component" value="Unassembled WGS sequence"/>
</dbReference>
<dbReference type="OrthoDB" id="4640847at2"/>
<gene>
    <name evidence="2" type="ORF">SAMN05661030_0813</name>
</gene>
<accession>A0A1I1IMU8</accession>
<dbReference type="RefSeq" id="WP_091554889.1">
    <property type="nucleotide sequence ID" value="NZ_BNAC01000009.1"/>
</dbReference>
<dbReference type="EMBL" id="FOMD01000001">
    <property type="protein sequence ID" value="SFC37535.1"/>
    <property type="molecule type" value="Genomic_DNA"/>
</dbReference>
<sequence>MSWRARHGGEEHPCSPHPGPAGLRVRLRSEVARPGWDEVAPGTWVLAVPAQEVEALLHVRTVGRWRGEDWLVVEDLGDDLLLEHLGGADPVARAAGATRVDRGVWHRRVPREEVRSVREAQTLVEV</sequence>
<evidence type="ECO:0000313" key="3">
    <source>
        <dbReference type="Proteomes" id="UP000199022"/>
    </source>
</evidence>
<organism evidence="2 3">
    <name type="scientific">Klenkia taihuensis</name>
    <dbReference type="NCBI Taxonomy" id="1225127"/>
    <lineage>
        <taxon>Bacteria</taxon>
        <taxon>Bacillati</taxon>
        <taxon>Actinomycetota</taxon>
        <taxon>Actinomycetes</taxon>
        <taxon>Geodermatophilales</taxon>
        <taxon>Geodermatophilaceae</taxon>
        <taxon>Klenkia</taxon>
    </lineage>
</organism>
<reference evidence="3" key="1">
    <citation type="submission" date="2016-10" db="EMBL/GenBank/DDBJ databases">
        <authorList>
            <person name="Varghese N."/>
            <person name="Submissions S."/>
        </authorList>
    </citation>
    <scope>NUCLEOTIDE SEQUENCE [LARGE SCALE GENOMIC DNA]</scope>
    <source>
        <strain evidence="3">DSM 45962</strain>
    </source>
</reference>
<dbReference type="AlphaFoldDB" id="A0A1I1IMU8"/>
<dbReference type="STRING" id="1225127.SAMN05661030_0813"/>
<evidence type="ECO:0000256" key="1">
    <source>
        <dbReference type="SAM" id="MobiDB-lite"/>
    </source>
</evidence>
<name>A0A1I1IMU8_9ACTN</name>
<evidence type="ECO:0000313" key="2">
    <source>
        <dbReference type="EMBL" id="SFC37535.1"/>
    </source>
</evidence>
<proteinExistence type="predicted"/>